<protein>
    <submittedName>
        <fullName evidence="1">Uncharacterized protein</fullName>
    </submittedName>
</protein>
<sequence length="81" mass="9272">MDEMMRGQRGWRELAALGDKINKFTGMIEGLIWSPRCGGSDEQPDDWAFEEGPHSTSRTNLWLHDCVVIIRNNQLIVANAW</sequence>
<comment type="caution">
    <text evidence="1">The sequence shown here is derived from an EMBL/GenBank/DDBJ whole genome shotgun (WGS) entry which is preliminary data.</text>
</comment>
<organism evidence="1 2">
    <name type="scientific">Salix koriyanagi</name>
    <dbReference type="NCBI Taxonomy" id="2511006"/>
    <lineage>
        <taxon>Eukaryota</taxon>
        <taxon>Viridiplantae</taxon>
        <taxon>Streptophyta</taxon>
        <taxon>Embryophyta</taxon>
        <taxon>Tracheophyta</taxon>
        <taxon>Spermatophyta</taxon>
        <taxon>Magnoliopsida</taxon>
        <taxon>eudicotyledons</taxon>
        <taxon>Gunneridae</taxon>
        <taxon>Pentapetalae</taxon>
        <taxon>rosids</taxon>
        <taxon>fabids</taxon>
        <taxon>Malpighiales</taxon>
        <taxon>Salicaceae</taxon>
        <taxon>Saliceae</taxon>
        <taxon>Salix</taxon>
    </lineage>
</organism>
<proteinExistence type="predicted"/>
<evidence type="ECO:0000313" key="2">
    <source>
        <dbReference type="Proteomes" id="UP001151752"/>
    </source>
</evidence>
<dbReference type="Proteomes" id="UP001151752">
    <property type="component" value="Chromosome 15W"/>
</dbReference>
<dbReference type="EMBL" id="JAPFFM010000019">
    <property type="protein sequence ID" value="KAJ6687334.1"/>
    <property type="molecule type" value="Genomic_DNA"/>
</dbReference>
<reference evidence="1" key="2">
    <citation type="journal article" date="2023" name="Int. J. Mol. Sci.">
        <title>De Novo Assembly and Annotation of 11 Diverse Shrub Willow (Salix) Genomes Reveals Novel Gene Organization in Sex-Linked Regions.</title>
        <authorList>
            <person name="Hyden B."/>
            <person name="Feng K."/>
            <person name="Yates T.B."/>
            <person name="Jawdy S."/>
            <person name="Cereghino C."/>
            <person name="Smart L.B."/>
            <person name="Muchero W."/>
        </authorList>
    </citation>
    <scope>NUCLEOTIDE SEQUENCE</scope>
    <source>
        <tissue evidence="1">Shoot tip</tissue>
    </source>
</reference>
<accession>A0A9Q0SRF5</accession>
<gene>
    <name evidence="1" type="ORF">OIU74_016089</name>
</gene>
<evidence type="ECO:0000313" key="1">
    <source>
        <dbReference type="EMBL" id="KAJ6687334.1"/>
    </source>
</evidence>
<dbReference type="AlphaFoldDB" id="A0A9Q0SRF5"/>
<keyword evidence="2" id="KW-1185">Reference proteome</keyword>
<reference evidence="1" key="1">
    <citation type="submission" date="2022-11" db="EMBL/GenBank/DDBJ databases">
        <authorList>
            <person name="Hyden B.L."/>
            <person name="Feng K."/>
            <person name="Yates T."/>
            <person name="Jawdy S."/>
            <person name="Smart L.B."/>
            <person name="Muchero W."/>
        </authorList>
    </citation>
    <scope>NUCLEOTIDE SEQUENCE</scope>
    <source>
        <tissue evidence="1">Shoot tip</tissue>
    </source>
</reference>
<name>A0A9Q0SRF5_9ROSI</name>